<dbReference type="Proteomes" id="UP001591681">
    <property type="component" value="Unassembled WGS sequence"/>
</dbReference>
<evidence type="ECO:0000313" key="2">
    <source>
        <dbReference type="Proteomes" id="UP001591681"/>
    </source>
</evidence>
<dbReference type="EMBL" id="JBHFQA010000009">
    <property type="protein sequence ID" value="KAL2092975.1"/>
    <property type="molecule type" value="Genomic_DNA"/>
</dbReference>
<accession>A0ABD1K1J6</accession>
<proteinExistence type="predicted"/>
<keyword evidence="2" id="KW-1185">Reference proteome</keyword>
<gene>
    <name evidence="1" type="ORF">ACEWY4_010287</name>
</gene>
<comment type="caution">
    <text evidence="1">The sequence shown here is derived from an EMBL/GenBank/DDBJ whole genome shotgun (WGS) entry which is preliminary data.</text>
</comment>
<organism evidence="1 2">
    <name type="scientific">Coilia grayii</name>
    <name type="common">Gray's grenadier anchovy</name>
    <dbReference type="NCBI Taxonomy" id="363190"/>
    <lineage>
        <taxon>Eukaryota</taxon>
        <taxon>Metazoa</taxon>
        <taxon>Chordata</taxon>
        <taxon>Craniata</taxon>
        <taxon>Vertebrata</taxon>
        <taxon>Euteleostomi</taxon>
        <taxon>Actinopterygii</taxon>
        <taxon>Neopterygii</taxon>
        <taxon>Teleostei</taxon>
        <taxon>Clupei</taxon>
        <taxon>Clupeiformes</taxon>
        <taxon>Clupeoidei</taxon>
        <taxon>Engraulidae</taxon>
        <taxon>Coilinae</taxon>
        <taxon>Coilia</taxon>
    </lineage>
</organism>
<name>A0ABD1K1J6_9TELE</name>
<dbReference type="InterPro" id="IPR029170">
    <property type="entry name" value="FAM180"/>
</dbReference>
<dbReference type="PANTHER" id="PTHR34034:SF2">
    <property type="entry name" value="PROTEIN FAM180A"/>
    <property type="match status" value="1"/>
</dbReference>
<protein>
    <recommendedName>
        <fullName evidence="3">Protein FAM180A</fullName>
    </recommendedName>
</protein>
<reference evidence="1 2" key="1">
    <citation type="submission" date="2024-09" db="EMBL/GenBank/DDBJ databases">
        <title>A chromosome-level genome assembly of Gray's grenadier anchovy, Coilia grayii.</title>
        <authorList>
            <person name="Fu Z."/>
        </authorList>
    </citation>
    <scope>NUCLEOTIDE SEQUENCE [LARGE SCALE GENOMIC DNA]</scope>
    <source>
        <strain evidence="1">G4</strain>
        <tissue evidence="1">Muscle</tissue>
    </source>
</reference>
<evidence type="ECO:0008006" key="3">
    <source>
        <dbReference type="Google" id="ProtNLM"/>
    </source>
</evidence>
<dbReference type="Pfam" id="PF15173">
    <property type="entry name" value="FAM180"/>
    <property type="match status" value="1"/>
</dbReference>
<dbReference type="AlphaFoldDB" id="A0ABD1K1J6"/>
<evidence type="ECO:0000313" key="1">
    <source>
        <dbReference type="EMBL" id="KAL2092975.1"/>
    </source>
</evidence>
<dbReference type="PANTHER" id="PTHR34034">
    <property type="entry name" value="PROTEIN FAM180A-RELATED"/>
    <property type="match status" value="1"/>
</dbReference>
<sequence length="147" mass="16534">MVVRKYVLLADASPGNHGGLNPQGFVKSVSDANRMYEFLLGGIEIDADNNIALLDQELASMRQGRAFLALFNDKIPKSLSLLEDMAITLEDPRPLSSTSFETLVLGTVYSAYQARRQRPEKEQQAWMDILGRLANVTFVKLRRAYKR</sequence>